<dbReference type="SUPFAM" id="SSF47459">
    <property type="entry name" value="HLH, helix-loop-helix DNA-binding domain"/>
    <property type="match status" value="1"/>
</dbReference>
<keyword evidence="3" id="KW-0805">Transcription regulation</keyword>
<dbReference type="Proteomes" id="UP000886611">
    <property type="component" value="Unassembled WGS sequence"/>
</dbReference>
<dbReference type="Pfam" id="PF00010">
    <property type="entry name" value="HLH"/>
    <property type="match status" value="1"/>
</dbReference>
<feature type="compositionally biased region" description="Basic and acidic residues" evidence="7">
    <location>
        <begin position="447"/>
        <end position="456"/>
    </location>
</feature>
<evidence type="ECO:0000256" key="2">
    <source>
        <dbReference type="ARBA" id="ARBA00022491"/>
    </source>
</evidence>
<dbReference type="GO" id="GO:0046983">
    <property type="term" value="F:protein dimerization activity"/>
    <property type="evidence" value="ECO:0007669"/>
    <property type="project" value="InterPro"/>
</dbReference>
<reference evidence="9 10" key="1">
    <citation type="journal article" date="2021" name="Cell">
        <title>Tracing the genetic footprints of vertebrate landing in non-teleost ray-finned fishes.</title>
        <authorList>
            <person name="Bi X."/>
            <person name="Wang K."/>
            <person name="Yang L."/>
            <person name="Pan H."/>
            <person name="Jiang H."/>
            <person name="Wei Q."/>
            <person name="Fang M."/>
            <person name="Yu H."/>
            <person name="Zhu C."/>
            <person name="Cai Y."/>
            <person name="He Y."/>
            <person name="Gan X."/>
            <person name="Zeng H."/>
            <person name="Yu D."/>
            <person name="Zhu Y."/>
            <person name="Jiang H."/>
            <person name="Qiu Q."/>
            <person name="Yang H."/>
            <person name="Zhang Y.E."/>
            <person name="Wang W."/>
            <person name="Zhu M."/>
            <person name="He S."/>
            <person name="Zhang G."/>
        </authorList>
    </citation>
    <scope>NUCLEOTIDE SEQUENCE [LARGE SCALE GENOMIC DNA]</scope>
    <source>
        <strain evidence="9">Bchr_013</strain>
    </source>
</reference>
<sequence length="1126" mass="125987">MPTDSMEKVNASPVAGAPASATHTPDKPKSASEHRKSSKPIMEKRRRARINESLGQLKTLILDALKKDSSRHSKLEKADILEMTVKHLRNLQRAQMTDAEMDDFDYSVHIADRDWDAFLTESDECILSQASLADLEDPCLSDIDDPGTTTADIRRETEVHTFSKDCAVPDFSLFDPLDFSGSPVESDQLCCSEGAWLKMAEDILSGSEEEMDLESVNTFLEQLPKVAGQQNPTTEPLSFQIQDGENIMESIQSFSNNNPHSKTVGEQNFRHGVNLQSEEFPKLLFINTDKVETQMGRNWPLNVVRHHSSCNCKAHSDRYKAPEVNLVESISCPVNLASANSMPESTLRFFKENGEEQFSIKEEVFHNSPVHVNPPESEPMPFSGDAEKSDENVAFQGSSGPSGLSLQEIFEDGNKKSLPKIRQVMSKENDYIRMTQSSPQIYSRNAENGRDAEHTKKTNASSDLDLSTEVTEIHQMDQTLKSIAPSPMTKTENDDSPYITFTASVSSDLFQVPPRNNKIDGLFLNPKHIGSQSPASGLIDLTCHRLSSSDDCNVGAEEANILLEDIPSSQQFPKNTYSQESVRQDSEKLYDFQDSSPCCTLVDDWVPSTHGVSTDAPKIHAISAFWEEMEKLTINDILHIRLMNCNRDEEERFLVHDKAVDLSETIQSQFAHRTEDSCLPHDGSNISEEEKCSSGLGVKENLSLDSESNNSQFNFGLRDLAEADKKTNISKITGLRKSSSLMDFKRILLVPTVESLTKQTSNTPINKSVSAEHLLASPKTESIYNITVQIEPKGFSVKDTDQLTTEGFIDIPVVQNNSGEVVPFISNSVLGECANTAYMASVPEMFEYFFCDSESDPSHVIPKDGKTDALSVAEMYDYFFSDFGNEVLMANQGQCKSFTPILPHSTSSHQVCDHFFPDIDEEVDSEEDCGPIRVISRMDAFAPQAAGNLATPETYDFFCSGTEIQGDLFSRFSTSFRKRQLTAGIQKFLRNMRSLLRTNSASEKHSLGRRQSKEHMGKKVKRNRSAVRLHFLENDLLRFIEEQTQKAAETQMAVAVPRKENFLLTFDHTDMCLVCIAFASWAMRSANLQSPDMWKTALLANVSAISAIRYFRRYVKEDKVKVCELL</sequence>
<evidence type="ECO:0000256" key="6">
    <source>
        <dbReference type="ARBA" id="ARBA00023242"/>
    </source>
</evidence>
<feature type="non-terminal residue" evidence="9">
    <location>
        <position position="1"/>
    </location>
</feature>
<keyword evidence="10" id="KW-1185">Reference proteome</keyword>
<feature type="region of interest" description="Disordered" evidence="7">
    <location>
        <begin position="436"/>
        <end position="465"/>
    </location>
</feature>
<keyword evidence="2" id="KW-0678">Repressor</keyword>
<dbReference type="PANTHER" id="PTHR47282:SF1">
    <property type="entry name" value="PGC-1 AND ERR-INDUCED REGULATOR IN MUSCLE PROTEIN 1"/>
    <property type="match status" value="1"/>
</dbReference>
<organism evidence="9 10">
    <name type="scientific">Polypterus senegalus</name>
    <name type="common">Senegal bichir</name>
    <dbReference type="NCBI Taxonomy" id="55291"/>
    <lineage>
        <taxon>Eukaryota</taxon>
        <taxon>Metazoa</taxon>
        <taxon>Chordata</taxon>
        <taxon>Craniata</taxon>
        <taxon>Vertebrata</taxon>
        <taxon>Euteleostomi</taxon>
        <taxon>Actinopterygii</taxon>
        <taxon>Polypteriformes</taxon>
        <taxon>Polypteridae</taxon>
        <taxon>Polypterus</taxon>
    </lineage>
</organism>
<feature type="region of interest" description="Disordered" evidence="7">
    <location>
        <begin position="1000"/>
        <end position="1019"/>
    </location>
</feature>
<name>A0A8X7X0G9_POLSE</name>
<dbReference type="FunFam" id="4.10.280.10:FF:000009">
    <property type="entry name" value="Transcription factor HES-1"/>
    <property type="match status" value="1"/>
</dbReference>
<feature type="compositionally biased region" description="Polar residues" evidence="7">
    <location>
        <begin position="436"/>
        <end position="446"/>
    </location>
</feature>
<feature type="region of interest" description="Disordered" evidence="7">
    <location>
        <begin position="369"/>
        <end position="404"/>
    </location>
</feature>
<feature type="non-terminal residue" evidence="9">
    <location>
        <position position="1126"/>
    </location>
</feature>
<evidence type="ECO:0000259" key="8">
    <source>
        <dbReference type="PROSITE" id="PS50888"/>
    </source>
</evidence>
<evidence type="ECO:0000256" key="4">
    <source>
        <dbReference type="ARBA" id="ARBA00023125"/>
    </source>
</evidence>
<comment type="subcellular location">
    <subcellularLocation>
        <location evidence="1">Nucleus</location>
    </subcellularLocation>
</comment>
<dbReference type="GO" id="GO:0003677">
    <property type="term" value="F:DNA binding"/>
    <property type="evidence" value="ECO:0007669"/>
    <property type="project" value="UniProtKB-KW"/>
</dbReference>
<evidence type="ECO:0000256" key="5">
    <source>
        <dbReference type="ARBA" id="ARBA00023163"/>
    </source>
</evidence>
<proteinExistence type="predicted"/>
<protein>
    <submittedName>
        <fullName evidence="9">HES4 factor</fullName>
    </submittedName>
</protein>
<dbReference type="GO" id="GO:0005634">
    <property type="term" value="C:nucleus"/>
    <property type="evidence" value="ECO:0007669"/>
    <property type="project" value="UniProtKB-SubCell"/>
</dbReference>
<keyword evidence="6" id="KW-0539">Nucleus</keyword>
<dbReference type="CDD" id="cd11459">
    <property type="entry name" value="bHLH-O_HES1_4"/>
    <property type="match status" value="1"/>
</dbReference>
<feature type="region of interest" description="Disordered" evidence="7">
    <location>
        <begin position="1"/>
        <end position="47"/>
    </location>
</feature>
<dbReference type="SMART" id="SM00353">
    <property type="entry name" value="HLH"/>
    <property type="match status" value="1"/>
</dbReference>
<feature type="compositionally biased region" description="Basic and acidic residues" evidence="7">
    <location>
        <begin position="24"/>
        <end position="35"/>
    </location>
</feature>
<accession>A0A8X7X0G9</accession>
<evidence type="ECO:0000313" key="9">
    <source>
        <dbReference type="EMBL" id="KAG2458935.1"/>
    </source>
</evidence>
<dbReference type="GO" id="GO:0005737">
    <property type="term" value="C:cytoplasm"/>
    <property type="evidence" value="ECO:0007669"/>
    <property type="project" value="TreeGrafter"/>
</dbReference>
<dbReference type="GO" id="GO:0006355">
    <property type="term" value="P:regulation of DNA-templated transcription"/>
    <property type="evidence" value="ECO:0007669"/>
    <property type="project" value="InterPro"/>
</dbReference>
<feature type="compositionally biased region" description="Basic and acidic residues" evidence="7">
    <location>
        <begin position="1002"/>
        <end position="1017"/>
    </location>
</feature>
<dbReference type="PANTHER" id="PTHR47282">
    <property type="entry name" value="PGC-1 AND ERR-INDUCED REGULATOR IN MUSCLE PROTEIN 1"/>
    <property type="match status" value="1"/>
</dbReference>
<dbReference type="Gene3D" id="4.10.280.10">
    <property type="entry name" value="Helix-loop-helix DNA-binding domain"/>
    <property type="match status" value="1"/>
</dbReference>
<dbReference type="EMBL" id="JAATIS010005477">
    <property type="protein sequence ID" value="KAG2458935.1"/>
    <property type="molecule type" value="Genomic_DNA"/>
</dbReference>
<gene>
    <name evidence="9" type="primary">Hes4</name>
    <name evidence="9" type="ORF">GTO96_0018930</name>
</gene>
<evidence type="ECO:0000256" key="1">
    <source>
        <dbReference type="ARBA" id="ARBA00004123"/>
    </source>
</evidence>
<dbReference type="GO" id="GO:0014850">
    <property type="term" value="P:response to muscle activity"/>
    <property type="evidence" value="ECO:0007669"/>
    <property type="project" value="TreeGrafter"/>
</dbReference>
<keyword evidence="4" id="KW-0238">DNA-binding</keyword>
<dbReference type="AlphaFoldDB" id="A0A8X7X0G9"/>
<evidence type="ECO:0000313" key="10">
    <source>
        <dbReference type="Proteomes" id="UP000886611"/>
    </source>
</evidence>
<evidence type="ECO:0000256" key="3">
    <source>
        <dbReference type="ARBA" id="ARBA00023015"/>
    </source>
</evidence>
<feature type="domain" description="BHLH" evidence="8">
    <location>
        <begin position="34"/>
        <end position="91"/>
    </location>
</feature>
<keyword evidence="5" id="KW-0804">Transcription</keyword>
<dbReference type="InterPro" id="IPR036638">
    <property type="entry name" value="HLH_DNA-bd_sf"/>
</dbReference>
<dbReference type="InterPro" id="IPR011598">
    <property type="entry name" value="bHLH_dom"/>
</dbReference>
<dbReference type="InterPro" id="IPR043442">
    <property type="entry name" value="Perm1"/>
</dbReference>
<comment type="caution">
    <text evidence="9">The sequence shown here is derived from an EMBL/GenBank/DDBJ whole genome shotgun (WGS) entry which is preliminary data.</text>
</comment>
<dbReference type="PROSITE" id="PS50888">
    <property type="entry name" value="BHLH"/>
    <property type="match status" value="1"/>
</dbReference>
<evidence type="ECO:0000256" key="7">
    <source>
        <dbReference type="SAM" id="MobiDB-lite"/>
    </source>
</evidence>